<dbReference type="OrthoDB" id="10251079at2759"/>
<feature type="transmembrane region" description="Helical" evidence="9">
    <location>
        <begin position="37"/>
        <end position="57"/>
    </location>
</feature>
<keyword evidence="2 8" id="KW-0808">Transferase</keyword>
<dbReference type="InterPro" id="IPR043130">
    <property type="entry name" value="CDP-OH_PTrfase_TM_dom"/>
</dbReference>
<evidence type="ECO:0000256" key="8">
    <source>
        <dbReference type="RuleBase" id="RU003750"/>
    </source>
</evidence>
<dbReference type="Gene3D" id="1.20.120.1760">
    <property type="match status" value="1"/>
</dbReference>
<accession>A0A2R5GQR1</accession>
<sequence>MQVPVVLYVANIIDYFRVVFLYFAYAEFSKGNSWGFAGFYALSYFLDAFDGIAARALNQTSKLGYYLDMVIDRVSSCLCLHLAATRMLDDYDPPMSTFLAAGLYAALIMVEVVAHGVVMYKAETGNFHQKEMPGGAIVRLYLGNKKVLFWSCVSFEATAMALVMGEPLWAAFFLPGFLFRACANLMRLRDILAPPLAEAVREKSS</sequence>
<evidence type="ECO:0000256" key="1">
    <source>
        <dbReference type="ARBA" id="ARBA00004141"/>
    </source>
</evidence>
<evidence type="ECO:0000256" key="7">
    <source>
        <dbReference type="ARBA" id="ARBA00023264"/>
    </source>
</evidence>
<dbReference type="PANTHER" id="PTHR15362:SF4">
    <property type="entry name" value="CDP-DIACYLGLYCEROL--INOSITOL 3-PHOSPHATIDYLTRANSFERASE"/>
    <property type="match status" value="1"/>
</dbReference>
<organism evidence="10 11">
    <name type="scientific">Hondaea fermentalgiana</name>
    <dbReference type="NCBI Taxonomy" id="2315210"/>
    <lineage>
        <taxon>Eukaryota</taxon>
        <taxon>Sar</taxon>
        <taxon>Stramenopiles</taxon>
        <taxon>Bigyra</taxon>
        <taxon>Labyrinthulomycetes</taxon>
        <taxon>Thraustochytrida</taxon>
        <taxon>Thraustochytriidae</taxon>
        <taxon>Hondaea</taxon>
    </lineage>
</organism>
<protein>
    <submittedName>
        <fullName evidence="10">CDP-diacylglycerol--inositol 3-phosphatidyltransferase</fullName>
    </submittedName>
</protein>
<keyword evidence="5" id="KW-0443">Lipid metabolism</keyword>
<dbReference type="EMBL" id="BEYU01000126">
    <property type="protein sequence ID" value="GBG32649.1"/>
    <property type="molecule type" value="Genomic_DNA"/>
</dbReference>
<dbReference type="Pfam" id="PF01066">
    <property type="entry name" value="CDP-OH_P_transf"/>
    <property type="match status" value="1"/>
</dbReference>
<proteinExistence type="inferred from homology"/>
<comment type="subcellular location">
    <subcellularLocation>
        <location evidence="1">Membrane</location>
        <topology evidence="1">Multi-pass membrane protein</topology>
    </subcellularLocation>
</comment>
<comment type="similarity">
    <text evidence="8">Belongs to the CDP-alcohol phosphatidyltransferase class-I family.</text>
</comment>
<keyword evidence="11" id="KW-1185">Reference proteome</keyword>
<name>A0A2R5GQR1_9STRA</name>
<evidence type="ECO:0000256" key="5">
    <source>
        <dbReference type="ARBA" id="ARBA00023098"/>
    </source>
</evidence>
<evidence type="ECO:0000256" key="6">
    <source>
        <dbReference type="ARBA" id="ARBA00023136"/>
    </source>
</evidence>
<evidence type="ECO:0000313" key="10">
    <source>
        <dbReference type="EMBL" id="GBG32649.1"/>
    </source>
</evidence>
<dbReference type="Proteomes" id="UP000241890">
    <property type="component" value="Unassembled WGS sequence"/>
</dbReference>
<gene>
    <name evidence="10" type="ORF">FCC1311_078441</name>
</gene>
<evidence type="ECO:0000256" key="4">
    <source>
        <dbReference type="ARBA" id="ARBA00022989"/>
    </source>
</evidence>
<reference evidence="10 11" key="1">
    <citation type="submission" date="2017-12" db="EMBL/GenBank/DDBJ databases">
        <title>Sequencing, de novo assembly and annotation of complete genome of a new Thraustochytrid species, strain FCC1311.</title>
        <authorList>
            <person name="Sedici K."/>
            <person name="Godart F."/>
            <person name="Aiese Cigliano R."/>
            <person name="Sanseverino W."/>
            <person name="Barakat M."/>
            <person name="Ortet P."/>
            <person name="Marechal E."/>
            <person name="Cagnac O."/>
            <person name="Amato A."/>
        </authorList>
    </citation>
    <scope>NUCLEOTIDE SEQUENCE [LARGE SCALE GENOMIC DNA]</scope>
</reference>
<dbReference type="GO" id="GO:0016020">
    <property type="term" value="C:membrane"/>
    <property type="evidence" value="ECO:0007669"/>
    <property type="project" value="UniProtKB-SubCell"/>
</dbReference>
<feature type="transmembrane region" description="Helical" evidence="9">
    <location>
        <begin position="98"/>
        <end position="120"/>
    </location>
</feature>
<dbReference type="GO" id="GO:0005794">
    <property type="term" value="C:Golgi apparatus"/>
    <property type="evidence" value="ECO:0007669"/>
    <property type="project" value="TreeGrafter"/>
</dbReference>
<dbReference type="GO" id="GO:0006661">
    <property type="term" value="P:phosphatidylinositol biosynthetic process"/>
    <property type="evidence" value="ECO:0007669"/>
    <property type="project" value="TreeGrafter"/>
</dbReference>
<keyword evidence="4 9" id="KW-1133">Transmembrane helix</keyword>
<dbReference type="AlphaFoldDB" id="A0A2R5GQR1"/>
<keyword evidence="7" id="KW-1208">Phospholipid metabolism</keyword>
<dbReference type="InterPro" id="IPR048254">
    <property type="entry name" value="CDP_ALCOHOL_P_TRANSF_CS"/>
</dbReference>
<dbReference type="PROSITE" id="PS00379">
    <property type="entry name" value="CDP_ALCOHOL_P_TRANSF"/>
    <property type="match status" value="1"/>
</dbReference>
<comment type="caution">
    <text evidence="10">The sequence shown here is derived from an EMBL/GenBank/DDBJ whole genome shotgun (WGS) entry which is preliminary data.</text>
</comment>
<feature type="transmembrane region" description="Helical" evidence="9">
    <location>
        <begin position="6"/>
        <end position="25"/>
    </location>
</feature>
<dbReference type="FunCoup" id="A0A2R5GQR1">
    <property type="interactions" value="195"/>
</dbReference>
<evidence type="ECO:0000256" key="3">
    <source>
        <dbReference type="ARBA" id="ARBA00022692"/>
    </source>
</evidence>
<dbReference type="GO" id="GO:0003881">
    <property type="term" value="F:CDP-diacylglycerol-inositol 3-phosphatidyltransferase activity"/>
    <property type="evidence" value="ECO:0007669"/>
    <property type="project" value="TreeGrafter"/>
</dbReference>
<keyword evidence="6 9" id="KW-0472">Membrane</keyword>
<evidence type="ECO:0000256" key="9">
    <source>
        <dbReference type="SAM" id="Phobius"/>
    </source>
</evidence>
<evidence type="ECO:0000313" key="11">
    <source>
        <dbReference type="Proteomes" id="UP000241890"/>
    </source>
</evidence>
<dbReference type="InterPro" id="IPR000462">
    <property type="entry name" value="CDP-OH_P_trans"/>
</dbReference>
<dbReference type="InParanoid" id="A0A2R5GQR1"/>
<evidence type="ECO:0000256" key="2">
    <source>
        <dbReference type="ARBA" id="ARBA00022679"/>
    </source>
</evidence>
<keyword evidence="3 9" id="KW-0812">Transmembrane</keyword>
<dbReference type="PANTHER" id="PTHR15362">
    <property type="entry name" value="PHOSPHATIDYLINOSITOL SYNTHASE"/>
    <property type="match status" value="1"/>
</dbReference>